<reference evidence="1" key="1">
    <citation type="journal article" date="2019" name="Environ. Microbiol.">
        <title>Fungal ecological strategies reflected in gene transcription - a case study of two litter decomposers.</title>
        <authorList>
            <person name="Barbi F."/>
            <person name="Kohler A."/>
            <person name="Barry K."/>
            <person name="Baskaran P."/>
            <person name="Daum C."/>
            <person name="Fauchery L."/>
            <person name="Ihrmark K."/>
            <person name="Kuo A."/>
            <person name="LaButti K."/>
            <person name="Lipzen A."/>
            <person name="Morin E."/>
            <person name="Grigoriev I.V."/>
            <person name="Henrissat B."/>
            <person name="Lindahl B."/>
            <person name="Martin F."/>
        </authorList>
    </citation>
    <scope>NUCLEOTIDE SEQUENCE</scope>
    <source>
        <strain evidence="1">JB14</strain>
    </source>
</reference>
<keyword evidence="2" id="KW-1185">Reference proteome</keyword>
<dbReference type="AlphaFoldDB" id="A0A6A4HX74"/>
<dbReference type="EMBL" id="ML769448">
    <property type="protein sequence ID" value="KAE9401185.1"/>
    <property type="molecule type" value="Genomic_DNA"/>
</dbReference>
<protein>
    <submittedName>
        <fullName evidence="1">Uncharacterized protein</fullName>
    </submittedName>
</protein>
<sequence>MERTGGETLLSLTIMSEYSETSSTETFSTFTGLGATSGKLIKRVGTVVVNGVDAILIRRRLNQLEATLGVWSYSTTDSEYVKSLYNDLLELSRPVYKPPIRLRALRLIMGRIEMMRFEDLATAVANWPISYSYGLLKTMILCFRDTLPLIDMSVGIERTEALVAYHYTGSHRAQKPEHCAAFLSWLGLTTSLSTPVFSRVLLQLDILSFVTEIYPTDDHLLRPSAIRFPRQRLLNALLIGLEPVNDAVLINQVHRIRTIFVWARFLNPPI</sequence>
<dbReference type="OrthoDB" id="3062192at2759"/>
<name>A0A6A4HX74_9AGAR</name>
<accession>A0A6A4HX74</accession>
<dbReference type="Proteomes" id="UP000799118">
    <property type="component" value="Unassembled WGS sequence"/>
</dbReference>
<proteinExistence type="predicted"/>
<organism evidence="1 2">
    <name type="scientific">Gymnopus androsaceus JB14</name>
    <dbReference type="NCBI Taxonomy" id="1447944"/>
    <lineage>
        <taxon>Eukaryota</taxon>
        <taxon>Fungi</taxon>
        <taxon>Dikarya</taxon>
        <taxon>Basidiomycota</taxon>
        <taxon>Agaricomycotina</taxon>
        <taxon>Agaricomycetes</taxon>
        <taxon>Agaricomycetidae</taxon>
        <taxon>Agaricales</taxon>
        <taxon>Marasmiineae</taxon>
        <taxon>Omphalotaceae</taxon>
        <taxon>Gymnopus</taxon>
    </lineage>
</organism>
<gene>
    <name evidence="1" type="ORF">BT96DRAFT_1018286</name>
</gene>
<evidence type="ECO:0000313" key="2">
    <source>
        <dbReference type="Proteomes" id="UP000799118"/>
    </source>
</evidence>
<evidence type="ECO:0000313" key="1">
    <source>
        <dbReference type="EMBL" id="KAE9401185.1"/>
    </source>
</evidence>